<sequence length="255" mass="28771">MKKSQGDVFQRREKILALLKHNEKTVQSLAEYFHVSPVTIRRDLLFLEKKGLIERYYGGVRLNQLTTPTHKTASSSVFPIDLFITALIPYLLPDMTIFIGASPSSFRLIQALAGLDITIVTNDYLAGTIENSRATIALTGGQREIGTNALVGNLAIHSCIKFDAQLCLLEASGVNLHEVTTETLNESYVYRTMMEHTNGPKLVYFPANRLETTGNFMINRTFLFDVFYTDTISRELITYYQKHGVQLHTLSDKRS</sequence>
<dbReference type="PRINTS" id="PR00037">
    <property type="entry name" value="HTHLACR"/>
</dbReference>
<keyword evidence="6" id="KW-1185">Reference proteome</keyword>
<dbReference type="InterPro" id="IPR001034">
    <property type="entry name" value="DeoR_HTH"/>
</dbReference>
<keyword evidence="2" id="KW-0238">DNA-binding</keyword>
<evidence type="ECO:0000256" key="3">
    <source>
        <dbReference type="ARBA" id="ARBA00023163"/>
    </source>
</evidence>
<dbReference type="CDD" id="cd00090">
    <property type="entry name" value="HTH_ARSR"/>
    <property type="match status" value="1"/>
</dbReference>
<dbReference type="Pfam" id="PF08220">
    <property type="entry name" value="HTH_DeoR"/>
    <property type="match status" value="1"/>
</dbReference>
<dbReference type="PANTHER" id="PTHR30363:SF44">
    <property type="entry name" value="AGA OPERON TRANSCRIPTIONAL REPRESSOR-RELATED"/>
    <property type="match status" value="1"/>
</dbReference>
<evidence type="ECO:0000313" key="5">
    <source>
        <dbReference type="EMBL" id="KAF1302161.1"/>
    </source>
</evidence>
<dbReference type="InterPro" id="IPR014036">
    <property type="entry name" value="DeoR-like_C"/>
</dbReference>
<keyword evidence="1" id="KW-0805">Transcription regulation</keyword>
<protein>
    <recommendedName>
        <fullName evidence="4">HTH deoR-type domain-containing protein</fullName>
    </recommendedName>
</protein>
<dbReference type="SMART" id="SM01134">
    <property type="entry name" value="DeoRC"/>
    <property type="match status" value="1"/>
</dbReference>
<feature type="domain" description="HTH deoR-type" evidence="4">
    <location>
        <begin position="7"/>
        <end position="62"/>
    </location>
</feature>
<organism evidence="5 6">
    <name type="scientific">Candidatus Enterococcus willemsii</name>
    <dbReference type="NCBI Taxonomy" id="1857215"/>
    <lineage>
        <taxon>Bacteria</taxon>
        <taxon>Bacillati</taxon>
        <taxon>Bacillota</taxon>
        <taxon>Bacilli</taxon>
        <taxon>Lactobacillales</taxon>
        <taxon>Enterococcaceae</taxon>
        <taxon>Enterococcus</taxon>
    </lineage>
</organism>
<evidence type="ECO:0000256" key="2">
    <source>
        <dbReference type="ARBA" id="ARBA00023125"/>
    </source>
</evidence>
<evidence type="ECO:0000259" key="4">
    <source>
        <dbReference type="PROSITE" id="PS51000"/>
    </source>
</evidence>
<dbReference type="InterPro" id="IPR036390">
    <property type="entry name" value="WH_DNA-bd_sf"/>
</dbReference>
<name>A0ABQ6YWT8_9ENTE</name>
<dbReference type="PANTHER" id="PTHR30363">
    <property type="entry name" value="HTH-TYPE TRANSCRIPTIONAL REGULATOR SRLR-RELATED"/>
    <property type="match status" value="1"/>
</dbReference>
<comment type="caution">
    <text evidence="5">The sequence shown here is derived from an EMBL/GenBank/DDBJ whole genome shotgun (WGS) entry which is preliminary data.</text>
</comment>
<dbReference type="InterPro" id="IPR036388">
    <property type="entry name" value="WH-like_DNA-bd_sf"/>
</dbReference>
<dbReference type="SUPFAM" id="SSF46785">
    <property type="entry name" value="Winged helix' DNA-binding domain"/>
    <property type="match status" value="1"/>
</dbReference>
<gene>
    <name evidence="5" type="ORF">BAU17_01955</name>
</gene>
<dbReference type="InterPro" id="IPR018356">
    <property type="entry name" value="Tscrpt_reg_HTH_DeoR_CS"/>
</dbReference>
<dbReference type="PROSITE" id="PS00894">
    <property type="entry name" value="HTH_DEOR_1"/>
    <property type="match status" value="1"/>
</dbReference>
<dbReference type="EMBL" id="MAEL01000054">
    <property type="protein sequence ID" value="KAF1302161.1"/>
    <property type="molecule type" value="Genomic_DNA"/>
</dbReference>
<proteinExistence type="predicted"/>
<dbReference type="Gene3D" id="1.10.10.10">
    <property type="entry name" value="Winged helix-like DNA-binding domain superfamily/Winged helix DNA-binding domain"/>
    <property type="match status" value="1"/>
</dbReference>
<dbReference type="PROSITE" id="PS51000">
    <property type="entry name" value="HTH_DEOR_2"/>
    <property type="match status" value="1"/>
</dbReference>
<dbReference type="InterPro" id="IPR050313">
    <property type="entry name" value="Carb_Metab_HTH_regulators"/>
</dbReference>
<dbReference type="Proteomes" id="UP000782705">
    <property type="component" value="Unassembled WGS sequence"/>
</dbReference>
<evidence type="ECO:0000313" key="6">
    <source>
        <dbReference type="Proteomes" id="UP000782705"/>
    </source>
</evidence>
<accession>A0ABQ6YWT8</accession>
<reference evidence="5 6" key="1">
    <citation type="submission" date="2016-06" db="EMBL/GenBank/DDBJ databases">
        <title>Four novel species of enterococci isolated from chicken manure.</title>
        <authorList>
            <person name="Van Tyne D."/>
        </authorList>
    </citation>
    <scope>NUCLEOTIDE SEQUENCE [LARGE SCALE GENOMIC DNA]</scope>
    <source>
        <strain evidence="5 6">CU12B</strain>
    </source>
</reference>
<dbReference type="SMART" id="SM00420">
    <property type="entry name" value="HTH_DEOR"/>
    <property type="match status" value="1"/>
</dbReference>
<dbReference type="InterPro" id="IPR011991">
    <property type="entry name" value="ArsR-like_HTH"/>
</dbReference>
<dbReference type="Pfam" id="PF00455">
    <property type="entry name" value="DeoRC"/>
    <property type="match status" value="1"/>
</dbReference>
<keyword evidence="3" id="KW-0804">Transcription</keyword>
<dbReference type="RefSeq" id="WP_161903139.1">
    <property type="nucleotide sequence ID" value="NZ_MAEL01000054.1"/>
</dbReference>
<evidence type="ECO:0000256" key="1">
    <source>
        <dbReference type="ARBA" id="ARBA00023015"/>
    </source>
</evidence>